<dbReference type="Gene3D" id="1.10.10.10">
    <property type="entry name" value="Winged helix-like DNA-binding domain superfamily/Winged helix DNA-binding domain"/>
    <property type="match status" value="1"/>
</dbReference>
<dbReference type="AlphaFoldDB" id="A0A7W8JA41"/>
<dbReference type="EMBL" id="JACHDZ010000005">
    <property type="protein sequence ID" value="MBB5345221.1"/>
    <property type="molecule type" value="Genomic_DNA"/>
</dbReference>
<comment type="caution">
    <text evidence="3">The sequence shown here is derived from an EMBL/GenBank/DDBJ whole genome shotgun (WGS) entry which is preliminary data.</text>
</comment>
<feature type="compositionally biased region" description="Polar residues" evidence="1">
    <location>
        <begin position="82"/>
        <end position="101"/>
    </location>
</feature>
<feature type="compositionally biased region" description="Basic and acidic residues" evidence="1">
    <location>
        <begin position="102"/>
        <end position="120"/>
    </location>
</feature>
<dbReference type="Proteomes" id="UP000569092">
    <property type="component" value="Unassembled WGS sequence"/>
</dbReference>
<protein>
    <submittedName>
        <fullName evidence="3">Molybdenum-dependent DNA-binding transcriptional regulator ModE</fullName>
    </submittedName>
</protein>
<dbReference type="PROSITE" id="PS50931">
    <property type="entry name" value="HTH_LYSR"/>
    <property type="match status" value="1"/>
</dbReference>
<accession>A0A7W8JA41</accession>
<dbReference type="GO" id="GO:0003677">
    <property type="term" value="F:DNA binding"/>
    <property type="evidence" value="ECO:0007669"/>
    <property type="project" value="UniProtKB-KW"/>
</dbReference>
<sequence>MSVYDHLEFKHLKSIVAIAEAGTITAAATRIALAQSALNRQINELEDALHIQIFERDRGGMTLTPAGDISKASAVEVARPNSEAQAHQPQSKEQTMTNTKELTPEEQRRQFQQEAHHPATDKVQTPSEIDQRHYAPLHNALPNDASGYEWKRETGDIQSYQHNQTGGWLHIDQQSQFYDRHAQPIAKEHALEHAGHLTLAVSEISQAQSIAKGTVGTDQGLSL</sequence>
<evidence type="ECO:0000259" key="2">
    <source>
        <dbReference type="PROSITE" id="PS50931"/>
    </source>
</evidence>
<organism evidence="3 4">
    <name type="scientific">Tunturiibacter lichenicola</name>
    <dbReference type="NCBI Taxonomy" id="2051959"/>
    <lineage>
        <taxon>Bacteria</taxon>
        <taxon>Pseudomonadati</taxon>
        <taxon>Acidobacteriota</taxon>
        <taxon>Terriglobia</taxon>
        <taxon>Terriglobales</taxon>
        <taxon>Acidobacteriaceae</taxon>
        <taxon>Tunturiibacter</taxon>
    </lineage>
</organism>
<evidence type="ECO:0000313" key="3">
    <source>
        <dbReference type="EMBL" id="MBB5345221.1"/>
    </source>
</evidence>
<reference evidence="3 4" key="1">
    <citation type="submission" date="2020-08" db="EMBL/GenBank/DDBJ databases">
        <title>Genomic Encyclopedia of Type Strains, Phase IV (KMG-V): Genome sequencing to study the core and pangenomes of soil and plant-associated prokaryotes.</title>
        <authorList>
            <person name="Whitman W."/>
        </authorList>
    </citation>
    <scope>NUCLEOTIDE SEQUENCE [LARGE SCALE GENOMIC DNA]</scope>
    <source>
        <strain evidence="3 4">M8US30</strain>
    </source>
</reference>
<gene>
    <name evidence="3" type="ORF">HDF10_003212</name>
</gene>
<dbReference type="GO" id="GO:0005829">
    <property type="term" value="C:cytosol"/>
    <property type="evidence" value="ECO:0007669"/>
    <property type="project" value="TreeGrafter"/>
</dbReference>
<dbReference type="Pfam" id="PF00126">
    <property type="entry name" value="HTH_1"/>
    <property type="match status" value="1"/>
</dbReference>
<dbReference type="InterPro" id="IPR050950">
    <property type="entry name" value="HTH-type_LysR_regulators"/>
</dbReference>
<dbReference type="SUPFAM" id="SSF46785">
    <property type="entry name" value="Winged helix' DNA-binding domain"/>
    <property type="match status" value="1"/>
</dbReference>
<evidence type="ECO:0000256" key="1">
    <source>
        <dbReference type="SAM" id="MobiDB-lite"/>
    </source>
</evidence>
<dbReference type="PRINTS" id="PR00039">
    <property type="entry name" value="HTHLYSR"/>
</dbReference>
<feature type="domain" description="HTH lysR-type" evidence="2">
    <location>
        <begin position="7"/>
        <end position="64"/>
    </location>
</feature>
<name>A0A7W8JA41_9BACT</name>
<dbReference type="GO" id="GO:0003700">
    <property type="term" value="F:DNA-binding transcription factor activity"/>
    <property type="evidence" value="ECO:0007669"/>
    <property type="project" value="InterPro"/>
</dbReference>
<dbReference type="PANTHER" id="PTHR30419">
    <property type="entry name" value="HTH-TYPE TRANSCRIPTIONAL REGULATOR YBHD"/>
    <property type="match status" value="1"/>
</dbReference>
<feature type="region of interest" description="Disordered" evidence="1">
    <location>
        <begin position="79"/>
        <end position="126"/>
    </location>
</feature>
<dbReference type="InterPro" id="IPR036388">
    <property type="entry name" value="WH-like_DNA-bd_sf"/>
</dbReference>
<dbReference type="PANTHER" id="PTHR30419:SF30">
    <property type="entry name" value="LYSR FAMILY TRANSCRIPTIONAL REGULATOR"/>
    <property type="match status" value="1"/>
</dbReference>
<evidence type="ECO:0000313" key="4">
    <source>
        <dbReference type="Proteomes" id="UP000569092"/>
    </source>
</evidence>
<proteinExistence type="predicted"/>
<dbReference type="InterPro" id="IPR000847">
    <property type="entry name" value="LysR_HTH_N"/>
</dbReference>
<keyword evidence="3" id="KW-0238">DNA-binding</keyword>
<dbReference type="InterPro" id="IPR036390">
    <property type="entry name" value="WH_DNA-bd_sf"/>
</dbReference>